<feature type="compositionally biased region" description="Low complexity" evidence="1">
    <location>
        <begin position="18"/>
        <end position="38"/>
    </location>
</feature>
<dbReference type="AlphaFoldDB" id="A0A4S4MVZ2"/>
<dbReference type="OrthoDB" id="3270344at2759"/>
<gene>
    <name evidence="2" type="ORF">EUX98_g3678</name>
</gene>
<keyword evidence="3" id="KW-1185">Reference proteome</keyword>
<evidence type="ECO:0000313" key="2">
    <source>
        <dbReference type="EMBL" id="THH30509.1"/>
    </source>
</evidence>
<feature type="region of interest" description="Disordered" evidence="1">
    <location>
        <begin position="122"/>
        <end position="153"/>
    </location>
</feature>
<reference evidence="2 3" key="1">
    <citation type="submission" date="2019-02" db="EMBL/GenBank/DDBJ databases">
        <title>Genome sequencing of the rare red list fungi Antrodiella citrinella (Flaviporus citrinellus).</title>
        <authorList>
            <person name="Buettner E."/>
            <person name="Kellner H."/>
        </authorList>
    </citation>
    <scope>NUCLEOTIDE SEQUENCE [LARGE SCALE GENOMIC DNA]</scope>
    <source>
        <strain evidence="2 3">DSM 108506</strain>
    </source>
</reference>
<comment type="caution">
    <text evidence="2">The sequence shown here is derived from an EMBL/GenBank/DDBJ whole genome shotgun (WGS) entry which is preliminary data.</text>
</comment>
<feature type="region of interest" description="Disordered" evidence="1">
    <location>
        <begin position="199"/>
        <end position="248"/>
    </location>
</feature>
<organism evidence="2 3">
    <name type="scientific">Antrodiella citrinella</name>
    <dbReference type="NCBI Taxonomy" id="2447956"/>
    <lineage>
        <taxon>Eukaryota</taxon>
        <taxon>Fungi</taxon>
        <taxon>Dikarya</taxon>
        <taxon>Basidiomycota</taxon>
        <taxon>Agaricomycotina</taxon>
        <taxon>Agaricomycetes</taxon>
        <taxon>Polyporales</taxon>
        <taxon>Steccherinaceae</taxon>
        <taxon>Antrodiella</taxon>
    </lineage>
</organism>
<dbReference type="EMBL" id="SGPM01000078">
    <property type="protein sequence ID" value="THH30509.1"/>
    <property type="molecule type" value="Genomic_DNA"/>
</dbReference>
<dbReference type="Proteomes" id="UP000308730">
    <property type="component" value="Unassembled WGS sequence"/>
</dbReference>
<evidence type="ECO:0000313" key="3">
    <source>
        <dbReference type="Proteomes" id="UP000308730"/>
    </source>
</evidence>
<proteinExistence type="predicted"/>
<name>A0A4S4MVZ2_9APHY</name>
<feature type="compositionally biased region" description="Basic and acidic residues" evidence="1">
    <location>
        <begin position="238"/>
        <end position="248"/>
    </location>
</feature>
<evidence type="ECO:0000256" key="1">
    <source>
        <dbReference type="SAM" id="MobiDB-lite"/>
    </source>
</evidence>
<protein>
    <submittedName>
        <fullName evidence="2">Uncharacterized protein</fullName>
    </submittedName>
</protein>
<feature type="compositionally biased region" description="Low complexity" evidence="1">
    <location>
        <begin position="199"/>
        <end position="212"/>
    </location>
</feature>
<accession>A0A4S4MVZ2</accession>
<sequence length="439" mass="48492">MEIETVQPVSQPEAPLHAAEAVVSSASTSVPSPSSMVPQKRKDPPAGDFPLGALNQSEAPVPPSESVDTNSTQTDKDEYETGRVLCEACGEGISFRDEASGTFTVKHWDAHRIQCPNATQHAIKTVSPPPEPLPEMAAQPQSSKRRRPKRTEEERIAYLRDDPYVGQFEAYRVFRPTIDSVPPPSKHLMALVSSSALSNPSSSTSLARARPQVPVPAPPAVSPSFKDLTPGNFVPAQESRRRNAEQREAALRSDPLIGEVQPNQVFCSICRKWVQLRQDSTYCAYPWVQHRGKCLNRQNASPAPVERREEKRRAKEQAWIAGVNREVQHGKMLLAQQAAADDEASMDVDAEIVRPPRLADLESPAGRLDFVSKSIRHLFKTTYERSDDLTIATLVTYLNAAIPLDKHEDFDTTEVTKAASAISDRGDFVLEGDVLRLYD</sequence>
<feature type="region of interest" description="Disordered" evidence="1">
    <location>
        <begin position="1"/>
        <end position="79"/>
    </location>
</feature>